<dbReference type="SMART" id="SM00062">
    <property type="entry name" value="PBPb"/>
    <property type="match status" value="1"/>
</dbReference>
<evidence type="ECO:0000313" key="6">
    <source>
        <dbReference type="Proteomes" id="UP000233597"/>
    </source>
</evidence>
<dbReference type="SUPFAM" id="SSF53850">
    <property type="entry name" value="Periplasmic binding protein-like II"/>
    <property type="match status" value="1"/>
</dbReference>
<dbReference type="Proteomes" id="UP000233597">
    <property type="component" value="Unassembled WGS sequence"/>
</dbReference>
<dbReference type="Gene3D" id="3.40.190.10">
    <property type="entry name" value="Periplasmic binding protein-like II"/>
    <property type="match status" value="2"/>
</dbReference>
<reference evidence="4 6" key="1">
    <citation type="submission" date="2017-09" db="EMBL/GenBank/DDBJ databases">
        <title>Biodiversity and function of Thalassospira species in the particle-attached aromatic-hydrocarbon-degrading consortia from the surface seawater of the South China Sea.</title>
        <authorList>
            <person name="Dong C."/>
            <person name="Liu R."/>
            <person name="Shao Z."/>
        </authorList>
    </citation>
    <scope>NUCLEOTIDE SEQUENCE [LARGE SCALE GENOMIC DNA]</scope>
    <source>
        <strain evidence="4 6">CSC1P2</strain>
    </source>
</reference>
<gene>
    <name evidence="4" type="ORF">COO20_15465</name>
    <name evidence="3" type="ORF">CSC3H3_13090</name>
</gene>
<dbReference type="PANTHER" id="PTHR35936">
    <property type="entry name" value="MEMBRANE-BOUND LYTIC MUREIN TRANSGLYCOSYLASE F"/>
    <property type="match status" value="1"/>
</dbReference>
<dbReference type="PANTHER" id="PTHR35936:SF35">
    <property type="entry name" value="L-CYSTINE-BINDING PROTEIN TCYJ"/>
    <property type="match status" value="1"/>
</dbReference>
<reference evidence="3 5" key="2">
    <citation type="submission" date="2017-10" db="EMBL/GenBank/DDBJ databases">
        <title>Biodiversity and function of Thalassospira species in the particle-attached aromatic-hydrocarbon-degrading consortia from the surface seawater of the China South Sea.</title>
        <authorList>
            <person name="Dong C."/>
            <person name="Liu R."/>
            <person name="Shao Z."/>
        </authorList>
    </citation>
    <scope>NUCLEOTIDE SEQUENCE [LARGE SCALE GENOMIC DNA]</scope>
    <source>
        <strain evidence="3 5">CSC3H3</strain>
    </source>
</reference>
<dbReference type="RefSeq" id="WP_101268145.1">
    <property type="nucleotide sequence ID" value="NZ_CP024199.1"/>
</dbReference>
<feature type="domain" description="Solute-binding protein family 3/N-terminal" evidence="2">
    <location>
        <begin position="54"/>
        <end position="279"/>
    </location>
</feature>
<dbReference type="AlphaFoldDB" id="A0A2N3KRE1"/>
<dbReference type="InterPro" id="IPR001638">
    <property type="entry name" value="Solute-binding_3/MltF_N"/>
</dbReference>
<dbReference type="Pfam" id="PF00497">
    <property type="entry name" value="SBP_bac_3"/>
    <property type="match status" value="1"/>
</dbReference>
<dbReference type="KEGG" id="thac:CSC3H3_13090"/>
<proteinExistence type="predicted"/>
<evidence type="ECO:0000313" key="3">
    <source>
        <dbReference type="EMBL" id="AUG53544.1"/>
    </source>
</evidence>
<accession>A0A2N3KRE1</accession>
<dbReference type="Proteomes" id="UP000233458">
    <property type="component" value="Chromosome"/>
</dbReference>
<keyword evidence="1" id="KW-0732">Signal</keyword>
<evidence type="ECO:0000313" key="5">
    <source>
        <dbReference type="Proteomes" id="UP000233458"/>
    </source>
</evidence>
<dbReference type="EMBL" id="NWTK01000010">
    <property type="protein sequence ID" value="PKR53076.1"/>
    <property type="molecule type" value="Genomic_DNA"/>
</dbReference>
<protein>
    <recommendedName>
        <fullName evidence="2">Solute-binding protein family 3/N-terminal domain-containing protein</fullName>
    </recommendedName>
</protein>
<dbReference type="OrthoDB" id="8587856at2"/>
<evidence type="ECO:0000256" key="1">
    <source>
        <dbReference type="ARBA" id="ARBA00022729"/>
    </source>
</evidence>
<organism evidence="4 6">
    <name type="scientific">Thalassospira marina</name>
    <dbReference type="NCBI Taxonomy" id="2048283"/>
    <lineage>
        <taxon>Bacteria</taxon>
        <taxon>Pseudomonadati</taxon>
        <taxon>Pseudomonadota</taxon>
        <taxon>Alphaproteobacteria</taxon>
        <taxon>Rhodospirillales</taxon>
        <taxon>Thalassospiraceae</taxon>
        <taxon>Thalassospira</taxon>
    </lineage>
</organism>
<name>A0A2N3KRE1_9PROT</name>
<dbReference type="EMBL" id="CP024199">
    <property type="protein sequence ID" value="AUG53544.1"/>
    <property type="molecule type" value="Genomic_DNA"/>
</dbReference>
<sequence>MKNARNDPEFRKIILAAFPTLPAKASLCLMAFLLMLLFQLPFARPASAQGTCDKVTVGYSYYPPFSYQSPDGGVHGASIEVAKRAFQKMDVNVELVQMPWARLLLETQNGGVDFITAAYRTRDRLSWATYSDIPIGYERIVAIHDKTIDIDNPSLEDLRRKRGLLRRGDSHGVEVDTAIAKNQLSITEVPEIEVGLRMITAGRADYLLTSDAVARDVLRNHDFPDLVFDRVNVAGEALYALFSKHSNCIVLADRFNETIRSLYQDDLMPTVLVQYLKSVGSPLIFGMAEDNGRNMLGN</sequence>
<evidence type="ECO:0000313" key="4">
    <source>
        <dbReference type="EMBL" id="PKR53076.1"/>
    </source>
</evidence>
<evidence type="ECO:0000259" key="2">
    <source>
        <dbReference type="SMART" id="SM00062"/>
    </source>
</evidence>
<keyword evidence="5" id="KW-1185">Reference proteome</keyword>